<evidence type="ECO:0000313" key="10">
    <source>
        <dbReference type="Proteomes" id="UP000236379"/>
    </source>
</evidence>
<keyword evidence="2 7" id="KW-0813">Transport</keyword>
<keyword evidence="4 7" id="KW-0812">Transmembrane</keyword>
<dbReference type="AlphaFoldDB" id="A0A2K3UTT3"/>
<dbReference type="PANTHER" id="PTHR43005:SF2">
    <property type="entry name" value="INTEGRAL MEMBRANE SUGAR TRANSPORT PROTEIN"/>
    <property type="match status" value="1"/>
</dbReference>
<evidence type="ECO:0000256" key="2">
    <source>
        <dbReference type="ARBA" id="ARBA00022448"/>
    </source>
</evidence>
<dbReference type="EMBL" id="PPPD01000002">
    <property type="protein sequence ID" value="PNY79920.1"/>
    <property type="molecule type" value="Genomic_DNA"/>
</dbReference>
<feature type="transmembrane region" description="Helical" evidence="7">
    <location>
        <begin position="146"/>
        <end position="170"/>
    </location>
</feature>
<keyword evidence="10" id="KW-1185">Reference proteome</keyword>
<evidence type="ECO:0000259" key="8">
    <source>
        <dbReference type="PROSITE" id="PS50928"/>
    </source>
</evidence>
<feature type="domain" description="ABC transmembrane type-1" evidence="8">
    <location>
        <begin position="58"/>
        <end position="272"/>
    </location>
</feature>
<evidence type="ECO:0000256" key="1">
    <source>
        <dbReference type="ARBA" id="ARBA00004651"/>
    </source>
</evidence>
<feature type="transmembrane region" description="Helical" evidence="7">
    <location>
        <begin position="191"/>
        <end position="213"/>
    </location>
</feature>
<dbReference type="InterPro" id="IPR000515">
    <property type="entry name" value="MetI-like"/>
</dbReference>
<reference evidence="9 10" key="1">
    <citation type="submission" date="2018-01" db="EMBL/GenBank/DDBJ databases">
        <title>Deinococcus koreensis sp. nov., a radiation-resistant bacterium isolated from river water.</title>
        <authorList>
            <person name="Choi A."/>
        </authorList>
    </citation>
    <scope>NUCLEOTIDE SEQUENCE [LARGE SCALE GENOMIC DNA]</scope>
    <source>
        <strain evidence="9 10">SJW1-2</strain>
    </source>
</reference>
<feature type="transmembrane region" description="Helical" evidence="7">
    <location>
        <begin position="256"/>
        <end position="276"/>
    </location>
</feature>
<dbReference type="PROSITE" id="PS50928">
    <property type="entry name" value="ABC_TM1"/>
    <property type="match status" value="1"/>
</dbReference>
<organism evidence="9 10">
    <name type="scientific">Deinococcus koreensis</name>
    <dbReference type="NCBI Taxonomy" id="2054903"/>
    <lineage>
        <taxon>Bacteria</taxon>
        <taxon>Thermotogati</taxon>
        <taxon>Deinococcota</taxon>
        <taxon>Deinococci</taxon>
        <taxon>Deinococcales</taxon>
        <taxon>Deinococcaceae</taxon>
        <taxon>Deinococcus</taxon>
    </lineage>
</organism>
<evidence type="ECO:0000256" key="4">
    <source>
        <dbReference type="ARBA" id="ARBA00022692"/>
    </source>
</evidence>
<proteinExistence type="inferred from homology"/>
<comment type="similarity">
    <text evidence="7">Belongs to the binding-protein-dependent transport system permease family.</text>
</comment>
<sequence length="282" mass="30748">MLLPVLIVVLGAVGYPLLRTLYLSFTDARLMAFTQAPPWVGLSNYAQALQSPAFQAATGRTALFVVASVGLEVLLGVLAALLLNQRFYGRALARALLIVPLALPTVVNAIMWRWIYNPEYGALNALLTQWHLLPEYRSWLGDPGSAMTMLIVADVWKNFPLVAIVALSALQLMDRALYEAADIDGAGAWTRFWRITWPGILPVLSVAIVLRTIEAVKVFDLVFVMTRGGPADSTKTLSLLVFEQGFGFLRSGVGAAYAYLVVAISAVLIALYLTLLRRQAAP</sequence>
<keyword evidence="3" id="KW-1003">Cell membrane</keyword>
<protein>
    <submittedName>
        <fullName evidence="9">ABC transporter permease</fullName>
    </submittedName>
</protein>
<dbReference type="Gene3D" id="1.10.3720.10">
    <property type="entry name" value="MetI-like"/>
    <property type="match status" value="1"/>
</dbReference>
<gene>
    <name evidence="9" type="ORF">CVO96_16935</name>
</gene>
<evidence type="ECO:0000256" key="5">
    <source>
        <dbReference type="ARBA" id="ARBA00022989"/>
    </source>
</evidence>
<evidence type="ECO:0000256" key="6">
    <source>
        <dbReference type="ARBA" id="ARBA00023136"/>
    </source>
</evidence>
<dbReference type="Pfam" id="PF00528">
    <property type="entry name" value="BPD_transp_1"/>
    <property type="match status" value="1"/>
</dbReference>
<name>A0A2K3UTT3_9DEIO</name>
<dbReference type="GO" id="GO:0055085">
    <property type="term" value="P:transmembrane transport"/>
    <property type="evidence" value="ECO:0007669"/>
    <property type="project" value="InterPro"/>
</dbReference>
<dbReference type="PANTHER" id="PTHR43005">
    <property type="entry name" value="BLR7065 PROTEIN"/>
    <property type="match status" value="1"/>
</dbReference>
<comment type="subcellular location">
    <subcellularLocation>
        <location evidence="1 7">Cell membrane</location>
        <topology evidence="1 7">Multi-pass membrane protein</topology>
    </subcellularLocation>
</comment>
<dbReference type="GO" id="GO:0005886">
    <property type="term" value="C:plasma membrane"/>
    <property type="evidence" value="ECO:0007669"/>
    <property type="project" value="UniProtKB-SubCell"/>
</dbReference>
<dbReference type="Proteomes" id="UP000236379">
    <property type="component" value="Unassembled WGS sequence"/>
</dbReference>
<evidence type="ECO:0000313" key="9">
    <source>
        <dbReference type="EMBL" id="PNY79920.1"/>
    </source>
</evidence>
<comment type="caution">
    <text evidence="9">The sequence shown here is derived from an EMBL/GenBank/DDBJ whole genome shotgun (WGS) entry which is preliminary data.</text>
</comment>
<accession>A0A2K3UTT3</accession>
<keyword evidence="5 7" id="KW-1133">Transmembrane helix</keyword>
<keyword evidence="6 7" id="KW-0472">Membrane</keyword>
<dbReference type="OrthoDB" id="9783714at2"/>
<dbReference type="CDD" id="cd06261">
    <property type="entry name" value="TM_PBP2"/>
    <property type="match status" value="1"/>
</dbReference>
<dbReference type="SUPFAM" id="SSF161098">
    <property type="entry name" value="MetI-like"/>
    <property type="match status" value="1"/>
</dbReference>
<evidence type="ECO:0000256" key="7">
    <source>
        <dbReference type="RuleBase" id="RU363032"/>
    </source>
</evidence>
<feature type="transmembrane region" description="Helical" evidence="7">
    <location>
        <begin position="95"/>
        <end position="115"/>
    </location>
</feature>
<feature type="transmembrane region" description="Helical" evidence="7">
    <location>
        <begin position="62"/>
        <end position="83"/>
    </location>
</feature>
<dbReference type="InterPro" id="IPR035906">
    <property type="entry name" value="MetI-like_sf"/>
</dbReference>
<evidence type="ECO:0000256" key="3">
    <source>
        <dbReference type="ARBA" id="ARBA00022475"/>
    </source>
</evidence>